<keyword evidence="3" id="KW-1185">Reference proteome</keyword>
<evidence type="ECO:0000313" key="3">
    <source>
        <dbReference type="Proteomes" id="UP000076722"/>
    </source>
</evidence>
<organism evidence="2 3">
    <name type="scientific">Sistotremastrum niveocremeum HHB9708</name>
    <dbReference type="NCBI Taxonomy" id="1314777"/>
    <lineage>
        <taxon>Eukaryota</taxon>
        <taxon>Fungi</taxon>
        <taxon>Dikarya</taxon>
        <taxon>Basidiomycota</taxon>
        <taxon>Agaricomycotina</taxon>
        <taxon>Agaricomycetes</taxon>
        <taxon>Sistotremastrales</taxon>
        <taxon>Sistotremastraceae</taxon>
        <taxon>Sertulicium</taxon>
        <taxon>Sertulicium niveocremeum</taxon>
    </lineage>
</organism>
<dbReference type="AlphaFoldDB" id="A0A164QDU1"/>
<sequence>MLEWKPDWDPGSRLQVKSLIVKQLTMTQNPSVAIPILGKGMVARLARRSYECWIAPAVHFEQTFRFRNASLWIQFGVYLRDPWDGRAAVPQQECGSMGVPSVSVPPSQEPPVHAPMAGSSQAQLSSGVNQMAASVHTGFSVAEDSYNDLLAYGQTLNRLKQNLESVGGRMQAGFQALQTTAVEAVPAAPYPAPLDEREDNKKSKYLQYLFLQREADRGLELEHKAIHQSLLKELEEQKRVTAGVLARLSALEAERSLVGPRILDQKKPKNTKRKKDSWRSYDAPPEKKSKQSES</sequence>
<proteinExistence type="predicted"/>
<gene>
    <name evidence="2" type="ORF">SISNIDRAFT_469327</name>
</gene>
<accession>A0A164QDU1</accession>
<evidence type="ECO:0000313" key="2">
    <source>
        <dbReference type="EMBL" id="KZS89570.1"/>
    </source>
</evidence>
<dbReference type="EMBL" id="KV419427">
    <property type="protein sequence ID" value="KZS89570.1"/>
    <property type="molecule type" value="Genomic_DNA"/>
</dbReference>
<dbReference type="Proteomes" id="UP000076722">
    <property type="component" value="Unassembled WGS sequence"/>
</dbReference>
<name>A0A164QDU1_9AGAM</name>
<protein>
    <submittedName>
        <fullName evidence="2">Uncharacterized protein</fullName>
    </submittedName>
</protein>
<reference evidence="2 3" key="1">
    <citation type="journal article" date="2016" name="Mol. Biol. Evol.">
        <title>Comparative Genomics of Early-Diverging Mushroom-Forming Fungi Provides Insights into the Origins of Lignocellulose Decay Capabilities.</title>
        <authorList>
            <person name="Nagy L.G."/>
            <person name="Riley R."/>
            <person name="Tritt A."/>
            <person name="Adam C."/>
            <person name="Daum C."/>
            <person name="Floudas D."/>
            <person name="Sun H."/>
            <person name="Yadav J.S."/>
            <person name="Pangilinan J."/>
            <person name="Larsson K.H."/>
            <person name="Matsuura K."/>
            <person name="Barry K."/>
            <person name="Labutti K."/>
            <person name="Kuo R."/>
            <person name="Ohm R.A."/>
            <person name="Bhattacharya S.S."/>
            <person name="Shirouzu T."/>
            <person name="Yoshinaga Y."/>
            <person name="Martin F.M."/>
            <person name="Grigoriev I.V."/>
            <person name="Hibbett D.S."/>
        </authorList>
    </citation>
    <scope>NUCLEOTIDE SEQUENCE [LARGE SCALE GENOMIC DNA]</scope>
    <source>
        <strain evidence="2 3">HHB9708</strain>
    </source>
</reference>
<feature type="region of interest" description="Disordered" evidence="1">
    <location>
        <begin position="97"/>
        <end position="119"/>
    </location>
</feature>
<evidence type="ECO:0000256" key="1">
    <source>
        <dbReference type="SAM" id="MobiDB-lite"/>
    </source>
</evidence>
<feature type="compositionally biased region" description="Basic and acidic residues" evidence="1">
    <location>
        <begin position="284"/>
        <end position="294"/>
    </location>
</feature>
<feature type="region of interest" description="Disordered" evidence="1">
    <location>
        <begin position="259"/>
        <end position="294"/>
    </location>
</feature>